<proteinExistence type="predicted"/>
<dbReference type="Proteomes" id="UP000016648">
    <property type="component" value="Unassembled WGS sequence"/>
</dbReference>
<gene>
    <name evidence="1" type="ORF">HMPREF9135_2221</name>
</gene>
<dbReference type="AlphaFoldDB" id="U2NNT1"/>
<dbReference type="EMBL" id="AWEY01000009">
    <property type="protein sequence ID" value="ERK39725.1"/>
    <property type="molecule type" value="Genomic_DNA"/>
</dbReference>
<reference evidence="1 2" key="1">
    <citation type="submission" date="2013-08" db="EMBL/GenBank/DDBJ databases">
        <authorList>
            <person name="Durkin A.S."/>
            <person name="Haft D.R."/>
            <person name="McCorrison J."/>
            <person name="Torralba M."/>
            <person name="Gillis M."/>
            <person name="Haft D.H."/>
            <person name="Methe B."/>
            <person name="Sutton G."/>
            <person name="Nelson K.E."/>
        </authorList>
    </citation>
    <scope>NUCLEOTIDE SEQUENCE [LARGE SCALE GENOMIC DNA]</scope>
    <source>
        <strain evidence="1 2">F0067</strain>
    </source>
</reference>
<name>U2NNT1_9BACT</name>
<dbReference type="RefSeq" id="WP_021589290.1">
    <property type="nucleotide sequence ID" value="NZ_AWEY01000009.1"/>
</dbReference>
<evidence type="ECO:0000313" key="2">
    <source>
        <dbReference type="Proteomes" id="UP000016648"/>
    </source>
</evidence>
<comment type="caution">
    <text evidence="1">The sequence shown here is derived from an EMBL/GenBank/DDBJ whole genome shotgun (WGS) entry which is preliminary data.</text>
</comment>
<sequence length="48" mass="5639">MGIRYTKKNDENENKEKTVQAEEFINLMISTKRNAREVKELPKTEVGK</sequence>
<keyword evidence="2" id="KW-1185">Reference proteome</keyword>
<dbReference type="PATRIC" id="fig|1115809.3.peg.915"/>
<accession>U2NNT1</accession>
<evidence type="ECO:0000313" key="1">
    <source>
        <dbReference type="EMBL" id="ERK39725.1"/>
    </source>
</evidence>
<organism evidence="1 2">
    <name type="scientific">Segatella baroniae F0067</name>
    <dbReference type="NCBI Taxonomy" id="1115809"/>
    <lineage>
        <taxon>Bacteria</taxon>
        <taxon>Pseudomonadati</taxon>
        <taxon>Bacteroidota</taxon>
        <taxon>Bacteroidia</taxon>
        <taxon>Bacteroidales</taxon>
        <taxon>Prevotellaceae</taxon>
        <taxon>Segatella</taxon>
    </lineage>
</organism>
<protein>
    <submittedName>
        <fullName evidence="1">Uncharacterized protein</fullName>
    </submittedName>
</protein>